<dbReference type="OrthoDB" id="3209743at2759"/>
<evidence type="ECO:0000256" key="1">
    <source>
        <dbReference type="ARBA" id="ARBA00022438"/>
    </source>
</evidence>
<evidence type="ECO:0000256" key="4">
    <source>
        <dbReference type="ARBA" id="ARBA00022801"/>
    </source>
</evidence>
<feature type="binding site" evidence="5">
    <location>
        <position position="399"/>
    </location>
    <ligand>
        <name>a divalent metal cation</name>
        <dbReference type="ChEBI" id="CHEBI:60240"/>
        <label>2</label>
        <note>catalytic</note>
    </ligand>
</feature>
<comment type="cofactor">
    <cofactor evidence="5">
        <name>Co(2+)</name>
        <dbReference type="ChEBI" id="CHEBI:48828"/>
    </cofactor>
    <cofactor evidence="5">
        <name>Zn(2+)</name>
        <dbReference type="ChEBI" id="CHEBI:29105"/>
    </cofactor>
    <cofactor evidence="5">
        <name>Mn(2+)</name>
        <dbReference type="ChEBI" id="CHEBI:29035"/>
    </cofactor>
    <cofactor evidence="5">
        <name>Fe(2+)</name>
        <dbReference type="ChEBI" id="CHEBI:29033"/>
    </cofactor>
    <text evidence="5">Binds 2 divalent metal cations per subunit. Has a high-affinity and a low affinity metal-binding site. The true nature of the physiological cofactor is under debate. The enzyme is active with cobalt, zinc, manganese or divalent iron ions. Most likely, methionine aminopeptidases function as mononuclear Fe(2+)-metalloproteases under physiological conditions, and the catalytically relevant metal-binding site has been assigned to the histidine-containing high-affinity site.</text>
</comment>
<dbReference type="Proteomes" id="UP000751190">
    <property type="component" value="Unassembled WGS sequence"/>
</dbReference>
<proteinExistence type="inferred from homology"/>
<keyword evidence="3 5" id="KW-0479">Metal-binding</keyword>
<organism evidence="8 9">
    <name type="scientific">Diacronema lutheri</name>
    <name type="common">Unicellular marine alga</name>
    <name type="synonym">Monochrysis lutheri</name>
    <dbReference type="NCBI Taxonomy" id="2081491"/>
    <lineage>
        <taxon>Eukaryota</taxon>
        <taxon>Haptista</taxon>
        <taxon>Haptophyta</taxon>
        <taxon>Pavlovophyceae</taxon>
        <taxon>Pavlovales</taxon>
        <taxon>Pavlovaceae</taxon>
        <taxon>Diacronema</taxon>
    </lineage>
</organism>
<accession>A0A8J5X561</accession>
<evidence type="ECO:0000256" key="3">
    <source>
        <dbReference type="ARBA" id="ARBA00022723"/>
    </source>
</evidence>
<feature type="binding site" evidence="5">
    <location>
        <position position="335"/>
    </location>
    <ligand>
        <name>a divalent metal cation</name>
        <dbReference type="ChEBI" id="CHEBI:60240"/>
        <label>1</label>
    </ligand>
</feature>
<dbReference type="PROSITE" id="PS00680">
    <property type="entry name" value="MAP_1"/>
    <property type="match status" value="1"/>
</dbReference>
<evidence type="ECO:0000259" key="7">
    <source>
        <dbReference type="Pfam" id="PF00557"/>
    </source>
</evidence>
<evidence type="ECO:0000313" key="9">
    <source>
        <dbReference type="Proteomes" id="UP000751190"/>
    </source>
</evidence>
<evidence type="ECO:0000256" key="6">
    <source>
        <dbReference type="RuleBase" id="RU003653"/>
    </source>
</evidence>
<dbReference type="EMBL" id="JAGTXO010000027">
    <property type="protein sequence ID" value="KAG8461216.1"/>
    <property type="molecule type" value="Genomic_DNA"/>
</dbReference>
<dbReference type="GO" id="GO:0004239">
    <property type="term" value="F:initiator methionyl aminopeptidase activity"/>
    <property type="evidence" value="ECO:0007669"/>
    <property type="project" value="UniProtKB-UniRule"/>
</dbReference>
<keyword evidence="1 5" id="KW-0031">Aminopeptidase</keyword>
<dbReference type="AlphaFoldDB" id="A0A8J5X561"/>
<evidence type="ECO:0000313" key="8">
    <source>
        <dbReference type="EMBL" id="KAG8461216.1"/>
    </source>
</evidence>
<comment type="catalytic activity">
    <reaction evidence="5 6">
        <text>Release of N-terminal amino acids, preferentially methionine, from peptides and arylamides.</text>
        <dbReference type="EC" id="3.4.11.18"/>
    </reaction>
</comment>
<dbReference type="Pfam" id="PF00557">
    <property type="entry name" value="Peptidase_M24"/>
    <property type="match status" value="1"/>
</dbReference>
<feature type="binding site" evidence="5">
    <location>
        <position position="432"/>
    </location>
    <ligand>
        <name>a divalent metal cation</name>
        <dbReference type="ChEBI" id="CHEBI:60240"/>
        <label>2</label>
        <note>catalytic</note>
    </ligand>
</feature>
<dbReference type="InterPro" id="IPR002467">
    <property type="entry name" value="Pept_M24A_MAP1"/>
</dbReference>
<dbReference type="GO" id="GO:0006508">
    <property type="term" value="P:proteolysis"/>
    <property type="evidence" value="ECO:0007669"/>
    <property type="project" value="UniProtKB-KW"/>
</dbReference>
<dbReference type="NCBIfam" id="TIGR00500">
    <property type="entry name" value="met_pdase_I"/>
    <property type="match status" value="1"/>
</dbReference>
<feature type="binding site" evidence="5">
    <location>
        <position position="406"/>
    </location>
    <ligand>
        <name>substrate</name>
    </ligand>
</feature>
<dbReference type="Gene3D" id="3.90.230.10">
    <property type="entry name" value="Creatinase/methionine aminopeptidase superfamily"/>
    <property type="match status" value="1"/>
</dbReference>
<keyword evidence="2 5" id="KW-0645">Protease</keyword>
<gene>
    <name evidence="8" type="ORF">KFE25_002405</name>
</gene>
<feature type="binding site" evidence="5">
    <location>
        <position position="335"/>
    </location>
    <ligand>
        <name>a divalent metal cation</name>
        <dbReference type="ChEBI" id="CHEBI:60240"/>
        <label>2</label>
        <note>catalytic</note>
    </ligand>
</feature>
<name>A0A8J5X561_DIALT</name>
<reference evidence="8" key="1">
    <citation type="submission" date="2021-05" db="EMBL/GenBank/DDBJ databases">
        <title>The genome of the haptophyte Pavlova lutheri (Diacronema luteri, Pavlovales) - a model for lipid biosynthesis in eukaryotic algae.</title>
        <authorList>
            <person name="Hulatt C.J."/>
            <person name="Posewitz M.C."/>
        </authorList>
    </citation>
    <scope>NUCLEOTIDE SEQUENCE</scope>
    <source>
        <strain evidence="8">NIVA-4/92</strain>
    </source>
</reference>
<dbReference type="InterPro" id="IPR001714">
    <property type="entry name" value="Pept_M24_MAP"/>
</dbReference>
<evidence type="ECO:0000256" key="5">
    <source>
        <dbReference type="HAMAP-Rule" id="MF_03174"/>
    </source>
</evidence>
<dbReference type="PRINTS" id="PR00599">
    <property type="entry name" value="MAPEPTIDASE"/>
</dbReference>
<sequence>MAENGSEAPRQLSAKEQLLEVQAAETAARQLLLVLEAWPAFVPACLAPLRAEKGADASAVALLRAPPRVISTLAMVCHNNAKAASTAERFKPLLPRVAFVASNQLRAEADGWANADELGAALATPVADDRSALVVVAVELSGGGVHAHAAALRGMDGADAERGPWRYCLDSGANFALEQPRFAWTGELRPGRVSARRPLPPACKPNIPDYASTYAGSGEPRFEARHANQTAPPCLSPAAIAKARTAALLGRQILDLAHAAVRPGVTTDELDRIVHDATVEAGAYPAPLNYRLFPKSVCTSVNEVVCHGIPDDRELRDGDIVNVDISAILDGFYADLNETFVVGTSTPAETKALVKCAHDALTAAIAECKPGARYRDLGEVITAHVKKCGFAVDRTYCGHGIGETFHQAPSIPHYAGNKAKGVMKAGHCFTIEPMINMGSWRDKHWPDGWTAVTADGKPSAQFEHMLLVTETGVEVLSARLPTSPPLWWELP</sequence>
<dbReference type="InterPro" id="IPR000994">
    <property type="entry name" value="Pept_M24"/>
</dbReference>
<dbReference type="HAMAP" id="MF_01974">
    <property type="entry name" value="MetAP_1"/>
    <property type="match status" value="1"/>
</dbReference>
<comment type="similarity">
    <text evidence="5">Belongs to the peptidase M24A family. Methionine aminopeptidase type 1 subfamily.</text>
</comment>
<comment type="caution">
    <text evidence="8">The sequence shown here is derived from an EMBL/GenBank/DDBJ whole genome shotgun (WGS) entry which is preliminary data.</text>
</comment>
<dbReference type="CDD" id="cd01086">
    <property type="entry name" value="MetAP1"/>
    <property type="match status" value="1"/>
</dbReference>
<evidence type="ECO:0000256" key="2">
    <source>
        <dbReference type="ARBA" id="ARBA00022670"/>
    </source>
</evidence>
<feature type="binding site" evidence="5">
    <location>
        <position position="324"/>
    </location>
    <ligand>
        <name>a divalent metal cation</name>
        <dbReference type="ChEBI" id="CHEBI:60240"/>
        <label>1</label>
    </ligand>
</feature>
<feature type="domain" description="Peptidase M24" evidence="7">
    <location>
        <begin position="242"/>
        <end position="470"/>
    </location>
</feature>
<feature type="binding site" evidence="5">
    <location>
        <position position="307"/>
    </location>
    <ligand>
        <name>substrate</name>
    </ligand>
</feature>
<dbReference type="GO" id="GO:0070006">
    <property type="term" value="F:metalloaminopeptidase activity"/>
    <property type="evidence" value="ECO:0007669"/>
    <property type="project" value="UniProtKB-UniRule"/>
</dbReference>
<dbReference type="PANTHER" id="PTHR43330">
    <property type="entry name" value="METHIONINE AMINOPEPTIDASE"/>
    <property type="match status" value="1"/>
</dbReference>
<keyword evidence="4 5" id="KW-0378">Hydrolase</keyword>
<feature type="binding site" evidence="5">
    <location>
        <position position="463"/>
    </location>
    <ligand>
        <name>a divalent metal cation</name>
        <dbReference type="ChEBI" id="CHEBI:60240"/>
        <label>1</label>
    </ligand>
</feature>
<dbReference type="GO" id="GO:0046872">
    <property type="term" value="F:metal ion binding"/>
    <property type="evidence" value="ECO:0007669"/>
    <property type="project" value="UniProtKB-UniRule"/>
</dbReference>
<keyword evidence="9" id="KW-1185">Reference proteome</keyword>
<protein>
    <recommendedName>
        <fullName evidence="6">Methionine aminopeptidase</fullName>
        <ecNumber evidence="6">3.4.11.18</ecNumber>
    </recommendedName>
</protein>
<feature type="binding site" evidence="5">
    <location>
        <position position="463"/>
    </location>
    <ligand>
        <name>a divalent metal cation</name>
        <dbReference type="ChEBI" id="CHEBI:60240"/>
        <label>2</label>
        <note>catalytic</note>
    </ligand>
</feature>
<dbReference type="GO" id="GO:0005829">
    <property type="term" value="C:cytosol"/>
    <property type="evidence" value="ECO:0007669"/>
    <property type="project" value="TreeGrafter"/>
</dbReference>
<dbReference type="InterPro" id="IPR036005">
    <property type="entry name" value="Creatinase/aminopeptidase-like"/>
</dbReference>
<dbReference type="PANTHER" id="PTHR43330:SF7">
    <property type="entry name" value="METHIONINE AMINOPEPTIDASE 1"/>
    <property type="match status" value="1"/>
</dbReference>
<comment type="function">
    <text evidence="6">Cotranslationally removes the N-terminal methionine from nascent proteins. The N-terminal methionine is often cleaved when the second residue in the primary sequence is small and uncharged (Met-Ala-, Cys, Gly, Pro, Ser, Thr, or Val).</text>
</comment>
<dbReference type="SUPFAM" id="SSF55920">
    <property type="entry name" value="Creatinase/aminopeptidase"/>
    <property type="match status" value="1"/>
</dbReference>
<dbReference type="EC" id="3.4.11.18" evidence="6"/>